<dbReference type="GO" id="GO:0050660">
    <property type="term" value="F:flavin adenine dinucleotide binding"/>
    <property type="evidence" value="ECO:0007669"/>
    <property type="project" value="InterPro"/>
</dbReference>
<dbReference type="CDD" id="cd00567">
    <property type="entry name" value="ACAD"/>
    <property type="match status" value="1"/>
</dbReference>
<sequence length="386" mass="42712">MERNPQTADECQQLLRQTIVPFAERAAFHDEEASFPFENLEDLKRIGYPAWTVPRQFGGLELPLRTWLSFQEMIAQADGATALSIGWHVGIASQLNVNDTWPKPVLDRVYQDIVDSGALLNAAATEPETGSPTRGGKPTTKAIKTADGWLINGRKSFTSMAPALDYILVTATLPDGEVGQFLLHHSDPGIRIDETWNTISMRATASHDLYLVQVELPADRLVERITPGPKKPAGWLLHIPACYLGIAQAAQDFAVSFASTYSPNSLNGPIKDLPNVQMKLGENEASLLQARYFLYGVAQKWDEATADQRQQMQPELGAVKLKAVNAALDIVDRAMRVVGAESLFKKHPLQRYYRDVRAGLHNPPMDDSTLLMLAANVLRTRTDGER</sequence>
<dbReference type="EMBL" id="JAMBOL010000010">
    <property type="protein sequence ID" value="MCM3714830.1"/>
    <property type="molecule type" value="Genomic_DNA"/>
</dbReference>
<dbReference type="SUPFAM" id="SSF47203">
    <property type="entry name" value="Acyl-CoA dehydrogenase C-terminal domain-like"/>
    <property type="match status" value="1"/>
</dbReference>
<keyword evidence="2" id="KW-0560">Oxidoreductase</keyword>
<dbReference type="InterPro" id="IPR036250">
    <property type="entry name" value="AcylCo_DH-like_C"/>
</dbReference>
<dbReference type="InterPro" id="IPR006091">
    <property type="entry name" value="Acyl-CoA_Oxase/DH_mid-dom"/>
</dbReference>
<dbReference type="InterPro" id="IPR037069">
    <property type="entry name" value="AcylCoA_DH/ox_N_sf"/>
</dbReference>
<dbReference type="Gene3D" id="1.20.140.10">
    <property type="entry name" value="Butyryl-CoA Dehydrogenase, subunit A, domain 3"/>
    <property type="match status" value="1"/>
</dbReference>
<organism evidence="6 7">
    <name type="scientific">Halalkalibacter oceani</name>
    <dbReference type="NCBI Taxonomy" id="1653776"/>
    <lineage>
        <taxon>Bacteria</taxon>
        <taxon>Bacillati</taxon>
        <taxon>Bacillota</taxon>
        <taxon>Bacilli</taxon>
        <taxon>Bacillales</taxon>
        <taxon>Bacillaceae</taxon>
        <taxon>Halalkalibacter</taxon>
    </lineage>
</organism>
<dbReference type="AlphaFoldDB" id="A0A9X2IP47"/>
<feature type="domain" description="Acyl-CoA dehydrogenase C-terminal" evidence="5">
    <location>
        <begin position="240"/>
        <end position="359"/>
    </location>
</feature>
<dbReference type="RefSeq" id="WP_251223599.1">
    <property type="nucleotide sequence ID" value="NZ_JAMBOL010000010.1"/>
</dbReference>
<dbReference type="InterPro" id="IPR046373">
    <property type="entry name" value="Acyl-CoA_Oxase/DH_mid-dom_sf"/>
</dbReference>
<protein>
    <submittedName>
        <fullName evidence="6">Acyl-CoA/acyl-ACP dehydrogenase</fullName>
    </submittedName>
</protein>
<comment type="caution">
    <text evidence="6">The sequence shown here is derived from an EMBL/GenBank/DDBJ whole genome shotgun (WGS) entry which is preliminary data.</text>
</comment>
<proteinExistence type="predicted"/>
<dbReference type="InterPro" id="IPR009100">
    <property type="entry name" value="AcylCoA_DH/oxidase_NM_dom_sf"/>
</dbReference>
<dbReference type="Proteomes" id="UP001139179">
    <property type="component" value="Unassembled WGS sequence"/>
</dbReference>
<evidence type="ECO:0000256" key="2">
    <source>
        <dbReference type="ARBA" id="ARBA00023002"/>
    </source>
</evidence>
<dbReference type="InterPro" id="IPR013786">
    <property type="entry name" value="AcylCoA_DH/ox_N"/>
</dbReference>
<dbReference type="SUPFAM" id="SSF56645">
    <property type="entry name" value="Acyl-CoA dehydrogenase NM domain-like"/>
    <property type="match status" value="1"/>
</dbReference>
<name>A0A9X2IP47_9BACI</name>
<dbReference type="Pfam" id="PF02770">
    <property type="entry name" value="Acyl-CoA_dh_M"/>
    <property type="match status" value="1"/>
</dbReference>
<feature type="domain" description="Acyl-CoA oxidase/dehydrogenase middle" evidence="3">
    <location>
        <begin position="122"/>
        <end position="213"/>
    </location>
</feature>
<evidence type="ECO:0000313" key="7">
    <source>
        <dbReference type="Proteomes" id="UP001139179"/>
    </source>
</evidence>
<reference evidence="6" key="1">
    <citation type="submission" date="2022-05" db="EMBL/GenBank/DDBJ databases">
        <title>Comparative Genomics of Spacecraft Associated Microbes.</title>
        <authorList>
            <person name="Tran M.T."/>
            <person name="Wright A."/>
            <person name="Seuylemezian A."/>
            <person name="Eisen J."/>
            <person name="Coil D."/>
        </authorList>
    </citation>
    <scope>NUCLEOTIDE SEQUENCE</scope>
    <source>
        <strain evidence="6">214.1.1</strain>
    </source>
</reference>
<evidence type="ECO:0000259" key="5">
    <source>
        <dbReference type="Pfam" id="PF08028"/>
    </source>
</evidence>
<gene>
    <name evidence="6" type="ORF">M3202_12140</name>
</gene>
<accession>A0A9X2IP47</accession>
<evidence type="ECO:0000259" key="3">
    <source>
        <dbReference type="Pfam" id="PF02770"/>
    </source>
</evidence>
<evidence type="ECO:0000256" key="1">
    <source>
        <dbReference type="ARBA" id="ARBA00022630"/>
    </source>
</evidence>
<dbReference type="PANTHER" id="PTHR43884:SF25">
    <property type="entry name" value="ACYL-COA DEHYDROGENASE YDBM-RELATED"/>
    <property type="match status" value="1"/>
</dbReference>
<evidence type="ECO:0000313" key="6">
    <source>
        <dbReference type="EMBL" id="MCM3714830.1"/>
    </source>
</evidence>
<evidence type="ECO:0000259" key="4">
    <source>
        <dbReference type="Pfam" id="PF02771"/>
    </source>
</evidence>
<dbReference type="Gene3D" id="1.10.540.10">
    <property type="entry name" value="Acyl-CoA dehydrogenase/oxidase, N-terminal domain"/>
    <property type="match status" value="1"/>
</dbReference>
<dbReference type="PIRSF" id="PIRSF016578">
    <property type="entry name" value="HsaA"/>
    <property type="match status" value="1"/>
</dbReference>
<keyword evidence="1" id="KW-0285">Flavoprotein</keyword>
<dbReference type="Pfam" id="PF02771">
    <property type="entry name" value="Acyl-CoA_dh_N"/>
    <property type="match status" value="1"/>
</dbReference>
<feature type="domain" description="Acyl-CoA dehydrogenase/oxidase N-terminal" evidence="4">
    <location>
        <begin position="8"/>
        <end position="94"/>
    </location>
</feature>
<dbReference type="Gene3D" id="2.40.110.10">
    <property type="entry name" value="Butyryl-CoA Dehydrogenase, subunit A, domain 2"/>
    <property type="match status" value="1"/>
</dbReference>
<dbReference type="PANTHER" id="PTHR43884">
    <property type="entry name" value="ACYL-COA DEHYDROGENASE"/>
    <property type="match status" value="1"/>
</dbReference>
<keyword evidence="7" id="KW-1185">Reference proteome</keyword>
<dbReference type="Pfam" id="PF08028">
    <property type="entry name" value="Acyl-CoA_dh_2"/>
    <property type="match status" value="1"/>
</dbReference>
<dbReference type="GO" id="GO:0003995">
    <property type="term" value="F:acyl-CoA dehydrogenase activity"/>
    <property type="evidence" value="ECO:0007669"/>
    <property type="project" value="TreeGrafter"/>
</dbReference>
<dbReference type="InterPro" id="IPR013107">
    <property type="entry name" value="Acyl-CoA_DH_C"/>
</dbReference>